<feature type="binding site" evidence="4">
    <location>
        <position position="173"/>
    </location>
    <ligand>
        <name>a divalent metal cation</name>
        <dbReference type="ChEBI" id="CHEBI:60240"/>
        <label>2</label>
    </ligand>
</feature>
<keyword evidence="6" id="KW-1185">Reference proteome</keyword>
<keyword evidence="3" id="KW-0378">Hydrolase</keyword>
<feature type="binding site" evidence="4">
    <location>
        <position position="22"/>
    </location>
    <ligand>
        <name>a divalent metal cation</name>
        <dbReference type="ChEBI" id="CHEBI:60240"/>
        <label>1</label>
    </ligand>
</feature>
<comment type="caution">
    <text evidence="5">The sequence shown here is derived from an EMBL/GenBank/DDBJ whole genome shotgun (WGS) entry which is preliminary data.</text>
</comment>
<dbReference type="InterPro" id="IPR032466">
    <property type="entry name" value="Metal_Hydrolase"/>
</dbReference>
<feature type="binding site" evidence="4">
    <location>
        <position position="20"/>
    </location>
    <ligand>
        <name>a divalent metal cation</name>
        <dbReference type="ChEBI" id="CHEBI:60240"/>
        <label>1</label>
    </ligand>
</feature>
<dbReference type="OrthoDB" id="9810005at2"/>
<dbReference type="PROSITE" id="PS01137">
    <property type="entry name" value="TATD_1"/>
    <property type="match status" value="1"/>
</dbReference>
<dbReference type="PANTHER" id="PTHR46124">
    <property type="entry name" value="D-AMINOACYL-TRNA DEACYLASE"/>
    <property type="match status" value="1"/>
</dbReference>
<evidence type="ECO:0000256" key="2">
    <source>
        <dbReference type="ARBA" id="ARBA00022723"/>
    </source>
</evidence>
<organism evidence="5 6">
    <name type="scientific">Catenovulum maritimum</name>
    <dbReference type="NCBI Taxonomy" id="1513271"/>
    <lineage>
        <taxon>Bacteria</taxon>
        <taxon>Pseudomonadati</taxon>
        <taxon>Pseudomonadota</taxon>
        <taxon>Gammaproteobacteria</taxon>
        <taxon>Alteromonadales</taxon>
        <taxon>Alteromonadaceae</taxon>
        <taxon>Catenovulum</taxon>
    </lineage>
</organism>
<evidence type="ECO:0000313" key="6">
    <source>
        <dbReference type="Proteomes" id="UP000037600"/>
    </source>
</evidence>
<dbReference type="InterPro" id="IPR018228">
    <property type="entry name" value="DNase_TatD-rel_CS"/>
</dbReference>
<dbReference type="PIRSF" id="PIRSF005902">
    <property type="entry name" value="DNase_TatD"/>
    <property type="match status" value="1"/>
</dbReference>
<dbReference type="SUPFAM" id="SSF51556">
    <property type="entry name" value="Metallo-dependent hydrolases"/>
    <property type="match status" value="1"/>
</dbReference>
<sequence length="279" mass="31424">MFQAFFEKKFKNNYPLVDSHCHLDLCNKSNQLNNIIKKSESKHVKFFVLPGINSDNWIEILNIAAHYPNVFFALGIHPYFIQCEVDAQNQFNQLQNMLEATDFIASQQQFIAIGEIGIDSSRSDIKLQSLIFKQQLLLAQKLALPVIIHHRNSIDLICQLVRQTNFSHGGVVHAFSGSQQQADNLIALGFKLGVGGVITYPRASKTRRVIQSVSLASLLIETDSPDMPLAGYQGQDNHPSQAVLVFKALCELRQEPPEVIQQALWHNVKACFPRFLVSL</sequence>
<dbReference type="GO" id="GO:0046872">
    <property type="term" value="F:metal ion binding"/>
    <property type="evidence" value="ECO:0007669"/>
    <property type="project" value="UniProtKB-KW"/>
</dbReference>
<dbReference type="AlphaFoldDB" id="A0A0J8GLY1"/>
<dbReference type="CDD" id="cd01310">
    <property type="entry name" value="TatD_DNAse"/>
    <property type="match status" value="1"/>
</dbReference>
<dbReference type="Pfam" id="PF01026">
    <property type="entry name" value="TatD_DNase"/>
    <property type="match status" value="1"/>
</dbReference>
<proteinExistence type="inferred from homology"/>
<dbReference type="PANTHER" id="PTHR46124:SF3">
    <property type="entry name" value="HYDROLASE"/>
    <property type="match status" value="1"/>
</dbReference>
<dbReference type="FunFam" id="3.20.20.140:FF:000005">
    <property type="entry name" value="TatD family hydrolase"/>
    <property type="match status" value="1"/>
</dbReference>
<dbReference type="STRING" id="1513271.XM47_17635"/>
<name>A0A0J8GLY1_9ALTE</name>
<evidence type="ECO:0008006" key="7">
    <source>
        <dbReference type="Google" id="ProtNLM"/>
    </source>
</evidence>
<dbReference type="Gene3D" id="3.20.20.140">
    <property type="entry name" value="Metal-dependent hydrolases"/>
    <property type="match status" value="1"/>
</dbReference>
<evidence type="ECO:0000256" key="1">
    <source>
        <dbReference type="ARBA" id="ARBA00009275"/>
    </source>
</evidence>
<dbReference type="GO" id="GO:0005829">
    <property type="term" value="C:cytosol"/>
    <property type="evidence" value="ECO:0007669"/>
    <property type="project" value="TreeGrafter"/>
</dbReference>
<evidence type="ECO:0000256" key="4">
    <source>
        <dbReference type="PIRSR" id="PIRSR005902-1"/>
    </source>
</evidence>
<evidence type="ECO:0000313" key="5">
    <source>
        <dbReference type="EMBL" id="KMT63832.1"/>
    </source>
</evidence>
<feature type="binding site" evidence="4">
    <location>
        <position position="115"/>
    </location>
    <ligand>
        <name>a divalent metal cation</name>
        <dbReference type="ChEBI" id="CHEBI:60240"/>
        <label>1</label>
    </ligand>
</feature>
<protein>
    <recommendedName>
        <fullName evidence="7">Hydrolase TatD</fullName>
    </recommendedName>
</protein>
<dbReference type="Proteomes" id="UP000037600">
    <property type="component" value="Unassembled WGS sequence"/>
</dbReference>
<feature type="binding site" evidence="4">
    <location>
        <position position="223"/>
    </location>
    <ligand>
        <name>a divalent metal cation</name>
        <dbReference type="ChEBI" id="CHEBI:60240"/>
        <label>1</label>
    </ligand>
</feature>
<gene>
    <name evidence="5" type="ORF">XM47_17635</name>
</gene>
<dbReference type="EMBL" id="LAZL01000040">
    <property type="protein sequence ID" value="KMT63832.1"/>
    <property type="molecule type" value="Genomic_DNA"/>
</dbReference>
<keyword evidence="2 4" id="KW-0479">Metal-binding</keyword>
<comment type="similarity">
    <text evidence="1">Belongs to the metallo-dependent hydrolases superfamily. TatD-type hydrolase family.</text>
</comment>
<dbReference type="PATRIC" id="fig|1513271.3.peg.3614"/>
<dbReference type="InterPro" id="IPR001130">
    <property type="entry name" value="TatD-like"/>
</dbReference>
<dbReference type="GO" id="GO:0016788">
    <property type="term" value="F:hydrolase activity, acting on ester bonds"/>
    <property type="evidence" value="ECO:0007669"/>
    <property type="project" value="InterPro"/>
</dbReference>
<reference evidence="5 6" key="1">
    <citation type="submission" date="2015-04" db="EMBL/GenBank/DDBJ databases">
        <title>Draft Genome Sequence of the Novel Agar-Digesting Marine Bacterium Q1.</title>
        <authorList>
            <person name="Li Y."/>
            <person name="Li D."/>
            <person name="Chen G."/>
            <person name="Du Z."/>
        </authorList>
    </citation>
    <scope>NUCLEOTIDE SEQUENCE [LARGE SCALE GENOMIC DNA]</scope>
    <source>
        <strain evidence="5 6">Q1</strain>
    </source>
</reference>
<feature type="binding site" evidence="4">
    <location>
        <position position="149"/>
    </location>
    <ligand>
        <name>a divalent metal cation</name>
        <dbReference type="ChEBI" id="CHEBI:60240"/>
        <label>2</label>
    </ligand>
</feature>
<accession>A0A0J8GLY1</accession>
<evidence type="ECO:0000256" key="3">
    <source>
        <dbReference type="ARBA" id="ARBA00022801"/>
    </source>
</evidence>
<dbReference type="RefSeq" id="WP_048695515.1">
    <property type="nucleotide sequence ID" value="NZ_KQ130510.1"/>
</dbReference>
<dbReference type="PROSITE" id="PS01091">
    <property type="entry name" value="TATD_3"/>
    <property type="match status" value="1"/>
</dbReference>